<dbReference type="GeneID" id="66564561"/>
<keyword evidence="1" id="KW-0732">Signal</keyword>
<gene>
    <name evidence="2" type="ORF">CVE23_09480</name>
</gene>
<evidence type="ECO:0000256" key="1">
    <source>
        <dbReference type="SAM" id="SignalP"/>
    </source>
</evidence>
<accession>A0A2K8QL20</accession>
<proteinExistence type="predicted"/>
<evidence type="ECO:0000313" key="2">
    <source>
        <dbReference type="EMBL" id="ATZ94174.1"/>
    </source>
</evidence>
<feature type="chain" id="PRO_5014991870" evidence="1">
    <location>
        <begin position="21"/>
        <end position="127"/>
    </location>
</feature>
<dbReference type="RefSeq" id="WP_100849406.1">
    <property type="nucleotide sequence ID" value="NZ_BMJF01000001.1"/>
</dbReference>
<evidence type="ECO:0000313" key="3">
    <source>
        <dbReference type="Proteomes" id="UP000231901"/>
    </source>
</evidence>
<sequence length="127" mass="14408">MSSKIGLLCLSLLIPFASYAEKGEFKFSVGTQNHIFDSSCIKSIHYVRQDETGADSLGIYLMDRCGEQLEDITDKNMGKKLTISYLGNELSTVMIVQRLKRSFRISTKDTPRVVLMWVIDDYNVSLE</sequence>
<organism evidence="2 3">
    <name type="scientific">Dickeya fangzhongdai</name>
    <dbReference type="NCBI Taxonomy" id="1778540"/>
    <lineage>
        <taxon>Bacteria</taxon>
        <taxon>Pseudomonadati</taxon>
        <taxon>Pseudomonadota</taxon>
        <taxon>Gammaproteobacteria</taxon>
        <taxon>Enterobacterales</taxon>
        <taxon>Pectobacteriaceae</taxon>
        <taxon>Dickeya</taxon>
    </lineage>
</organism>
<protein>
    <submittedName>
        <fullName evidence="2">Insecticidal toxin complex protein tccz</fullName>
    </submittedName>
</protein>
<reference evidence="3" key="1">
    <citation type="journal article" date="2018" name="Genome Announc.">
        <title>Complete genome sequence of a Dickeya fangzhongdai type strain causing bleeding canker of pear tree trunks.</title>
        <authorList>
            <person name="Zhao Y."/>
            <person name="Tian Y."/>
            <person name="Li X."/>
            <person name="Hu B."/>
        </authorList>
    </citation>
    <scope>NUCLEOTIDE SEQUENCE [LARGE SCALE GENOMIC DNA]</scope>
    <source>
        <strain evidence="3">DSM 101947</strain>
    </source>
</reference>
<keyword evidence="3" id="KW-1185">Reference proteome</keyword>
<dbReference type="KEGG" id="dfn:CVE23_09480"/>
<name>A0A2K8QL20_9GAMM</name>
<dbReference type="EMBL" id="CP025003">
    <property type="protein sequence ID" value="ATZ94174.1"/>
    <property type="molecule type" value="Genomic_DNA"/>
</dbReference>
<feature type="signal peptide" evidence="1">
    <location>
        <begin position="1"/>
        <end position="20"/>
    </location>
</feature>
<dbReference type="Proteomes" id="UP000231901">
    <property type="component" value="Chromosome"/>
</dbReference>
<dbReference type="AlphaFoldDB" id="A0A2K8QL20"/>